<dbReference type="AlphaFoldDB" id="W1Y0Z1"/>
<name>W1Y0Z1_9ZZZZ</name>
<comment type="caution">
    <text evidence="1">The sequence shown here is derived from an EMBL/GenBank/DDBJ whole genome shotgun (WGS) entry which is preliminary data.</text>
</comment>
<feature type="non-terminal residue" evidence="1">
    <location>
        <position position="68"/>
    </location>
</feature>
<evidence type="ECO:0000313" key="1">
    <source>
        <dbReference type="EMBL" id="ETJ35320.1"/>
    </source>
</evidence>
<sequence>IKNNTNLIKTNIIEFDNIPRKYSEPKRKIEILQLYPSYWYNGDVGNGNVDEDALPKELSENNKFKQLI</sequence>
<reference evidence="1" key="1">
    <citation type="submission" date="2013-12" db="EMBL/GenBank/DDBJ databases">
        <title>A Varibaculum cambriense genome reconstructed from a premature infant gut community with otherwise low bacterial novelty that shifts toward anaerobic metabolism during the third week of life.</title>
        <authorList>
            <person name="Brown C.T."/>
            <person name="Sharon I."/>
            <person name="Thomas B.C."/>
            <person name="Castelle C.J."/>
            <person name="Morowitz M.J."/>
            <person name="Banfield J.F."/>
        </authorList>
    </citation>
    <scope>NUCLEOTIDE SEQUENCE</scope>
</reference>
<gene>
    <name evidence="1" type="ORF">Q604_UNBC10286G0001</name>
</gene>
<feature type="non-terminal residue" evidence="1">
    <location>
        <position position="1"/>
    </location>
</feature>
<accession>W1Y0Z1</accession>
<organism evidence="1">
    <name type="scientific">human gut metagenome</name>
    <dbReference type="NCBI Taxonomy" id="408170"/>
    <lineage>
        <taxon>unclassified sequences</taxon>
        <taxon>metagenomes</taxon>
        <taxon>organismal metagenomes</taxon>
    </lineage>
</organism>
<protein>
    <submittedName>
        <fullName evidence="1">Uncharacterized protein</fullName>
    </submittedName>
</protein>
<proteinExistence type="predicted"/>
<dbReference type="EMBL" id="AZMM01010286">
    <property type="protein sequence ID" value="ETJ35320.1"/>
    <property type="molecule type" value="Genomic_DNA"/>
</dbReference>